<evidence type="ECO:0000313" key="1">
    <source>
        <dbReference type="EMBL" id="NBD27068.1"/>
    </source>
</evidence>
<gene>
    <name evidence="1" type="ORF">GT019_24620</name>
</gene>
<proteinExistence type="predicted"/>
<dbReference type="Pfam" id="PF06224">
    <property type="entry name" value="AlkZ-like"/>
    <property type="match status" value="1"/>
</dbReference>
<protein>
    <submittedName>
        <fullName evidence="1">Winged helix DNA-binding domain-containing protein</fullName>
    </submittedName>
</protein>
<dbReference type="InterPro" id="IPR009351">
    <property type="entry name" value="AlkZ-like"/>
</dbReference>
<name>A0ABW9XWH8_9BACL</name>
<dbReference type="Proteomes" id="UP000665561">
    <property type="component" value="Unassembled WGS sequence"/>
</dbReference>
<evidence type="ECO:0000313" key="2">
    <source>
        <dbReference type="Proteomes" id="UP000665561"/>
    </source>
</evidence>
<keyword evidence="2" id="KW-1185">Reference proteome</keyword>
<sequence>MLGRRALNRALLARQLLLERAAISPIAALEHLVGMQSQAPTAPYAGLWSRLARFRTDELSRLMAERETVRIALMRSTIHLVSARDCQRLRPLLQPVHERALKGNFGRKLAGLDPAELAAAGRALVEERPLTFAELGALLRERHWPDREAPALANAVRTYVPLVQVTPRGMWGASAQAAHTSAEAWLADLPSEAESTAAELLLRYLAAFGPASVKDMAAWSGLTGLRGVVEALRPRLRVFRDEGGTELFDAPGAPLPDEHAAAPVRFLAEFDNILLSHADRSRILAEELRPLVFTENGLIRSAFLVDGFVAGLWRIERAKNTARLILTPFAPLQEPDRAALLAEGGELLAFAAADAEQHHIAFADDLPLMH</sequence>
<comment type="caution">
    <text evidence="1">The sequence shown here is derived from an EMBL/GenBank/DDBJ whole genome shotgun (WGS) entry which is preliminary data.</text>
</comment>
<reference evidence="1 2" key="1">
    <citation type="submission" date="2020-01" db="EMBL/GenBank/DDBJ databases">
        <title>Paenibacillus soybeanensis sp. nov. isolated from the nodules of soybean (Glycine max(L.) Merr).</title>
        <authorList>
            <person name="Wang H."/>
        </authorList>
    </citation>
    <scope>NUCLEOTIDE SEQUENCE [LARGE SCALE GENOMIC DNA]</scope>
    <source>
        <strain evidence="1 2">T1</strain>
    </source>
</reference>
<dbReference type="PANTHER" id="PTHR38479">
    <property type="entry name" value="LMO0824 PROTEIN"/>
    <property type="match status" value="1"/>
</dbReference>
<organism evidence="1 2">
    <name type="scientific">Paenibacillus glycinis</name>
    <dbReference type="NCBI Taxonomy" id="2697035"/>
    <lineage>
        <taxon>Bacteria</taxon>
        <taxon>Bacillati</taxon>
        <taxon>Bacillota</taxon>
        <taxon>Bacilli</taxon>
        <taxon>Bacillales</taxon>
        <taxon>Paenibacillaceae</taxon>
        <taxon>Paenibacillus</taxon>
    </lineage>
</organism>
<dbReference type="PANTHER" id="PTHR38479:SF2">
    <property type="entry name" value="WINGED HELIX DNA-BINDING DOMAIN-CONTAINING PROTEIN"/>
    <property type="match status" value="1"/>
</dbReference>
<dbReference type="GO" id="GO:0003677">
    <property type="term" value="F:DNA binding"/>
    <property type="evidence" value="ECO:0007669"/>
    <property type="project" value="UniProtKB-KW"/>
</dbReference>
<keyword evidence="1" id="KW-0238">DNA-binding</keyword>
<accession>A0ABW9XWH8</accession>
<dbReference type="EMBL" id="JAAAMV010000025">
    <property type="protein sequence ID" value="NBD27068.1"/>
    <property type="molecule type" value="Genomic_DNA"/>
</dbReference>